<dbReference type="SUPFAM" id="SSF53067">
    <property type="entry name" value="Actin-like ATPase domain"/>
    <property type="match status" value="2"/>
</dbReference>
<proteinExistence type="inferred from homology"/>
<dbReference type="PANTHER" id="PTHR11937">
    <property type="entry name" value="ACTIN"/>
    <property type="match status" value="1"/>
</dbReference>
<sequence>MNEVLVIDNGSHSIKIGFSGEDSPRLCLPNCVGKTRKKDKIYISDQLIGLNEYFSYCPFSEGLLVDVSLQCDVWTYIFDKMNLSPNNLGVIVTEPFMNPTPLRHALYEVIFEQFHFQRAIISNPPTLAQFAFSPNKIPSTEFDRPNPCYLILDCGYQCCFSVPIYQGLPIKEGCRRVDIGGYHLDLSLKNLLSFRQIDLSRNSMLVSKIKEASCYISCEFEGEICGTKSNNEELLEQLVQLPDQKGPNWNKNSNFYFSDNTAPTNAEVLENNRVIRERVESLSETQSKDICNEYIRLHTERIFVPELLFNPSYHGYGSAGLAEMVVESINSCPKRMQQLLANNIILTGGTTKFRNFEKRLRSEISAMLPSDWTVYVRSGEKPEYSAWKGGSLWGELNFDTFAISKSQYDEEGKI</sequence>
<gene>
    <name evidence="3" type="ORF">RS030_2202</name>
</gene>
<dbReference type="Pfam" id="PF00022">
    <property type="entry name" value="Actin"/>
    <property type="match status" value="1"/>
</dbReference>
<dbReference type="InterPro" id="IPR004000">
    <property type="entry name" value="Actin"/>
</dbReference>
<comment type="similarity">
    <text evidence="2">Belongs to the actin family.</text>
</comment>
<dbReference type="Gene3D" id="3.30.420.40">
    <property type="match status" value="2"/>
</dbReference>
<accession>A0AAV9XZ69</accession>
<name>A0AAV9XZ69_9CRYT</name>
<dbReference type="Gene3D" id="3.90.640.10">
    <property type="entry name" value="Actin, Chain A, domain 4"/>
    <property type="match status" value="1"/>
</dbReference>
<dbReference type="EMBL" id="JAWDEY010000022">
    <property type="protein sequence ID" value="KAK6588815.1"/>
    <property type="molecule type" value="Genomic_DNA"/>
</dbReference>
<reference evidence="3 4" key="1">
    <citation type="submission" date="2023-10" db="EMBL/GenBank/DDBJ databases">
        <title>Comparative genomics analysis reveals potential genetic determinants of host preference in Cryptosporidium xiaoi.</title>
        <authorList>
            <person name="Xiao L."/>
            <person name="Li J."/>
        </authorList>
    </citation>
    <scope>NUCLEOTIDE SEQUENCE [LARGE SCALE GENOMIC DNA]</scope>
    <source>
        <strain evidence="3 4">52996</strain>
    </source>
</reference>
<dbReference type="InterPro" id="IPR043129">
    <property type="entry name" value="ATPase_NBD"/>
</dbReference>
<dbReference type="CDD" id="cd10210">
    <property type="entry name" value="ASKHA_NBD_Arp6"/>
    <property type="match status" value="1"/>
</dbReference>
<comment type="catalytic activity">
    <reaction evidence="1">
        <text>ATP + H2O = ADP + phosphate + H(+)</text>
        <dbReference type="Rhea" id="RHEA:13065"/>
        <dbReference type="ChEBI" id="CHEBI:15377"/>
        <dbReference type="ChEBI" id="CHEBI:15378"/>
        <dbReference type="ChEBI" id="CHEBI:30616"/>
        <dbReference type="ChEBI" id="CHEBI:43474"/>
        <dbReference type="ChEBI" id="CHEBI:456216"/>
    </reaction>
</comment>
<dbReference type="AlphaFoldDB" id="A0AAV9XZ69"/>
<evidence type="ECO:0000256" key="2">
    <source>
        <dbReference type="RuleBase" id="RU000487"/>
    </source>
</evidence>
<protein>
    <submittedName>
        <fullName evidence="3">Actin family</fullName>
    </submittedName>
</protein>
<evidence type="ECO:0000313" key="3">
    <source>
        <dbReference type="EMBL" id="KAK6588815.1"/>
    </source>
</evidence>
<comment type="caution">
    <text evidence="3">The sequence shown here is derived from an EMBL/GenBank/DDBJ whole genome shotgun (WGS) entry which is preliminary data.</text>
</comment>
<dbReference type="Proteomes" id="UP001311799">
    <property type="component" value="Unassembled WGS sequence"/>
</dbReference>
<keyword evidence="4" id="KW-1185">Reference proteome</keyword>
<dbReference type="SMART" id="SM00268">
    <property type="entry name" value="ACTIN"/>
    <property type="match status" value="1"/>
</dbReference>
<organism evidence="3 4">
    <name type="scientific">Cryptosporidium xiaoi</name>
    <dbReference type="NCBI Taxonomy" id="659607"/>
    <lineage>
        <taxon>Eukaryota</taxon>
        <taxon>Sar</taxon>
        <taxon>Alveolata</taxon>
        <taxon>Apicomplexa</taxon>
        <taxon>Conoidasida</taxon>
        <taxon>Coccidia</taxon>
        <taxon>Eucoccidiorida</taxon>
        <taxon>Eimeriorina</taxon>
        <taxon>Cryptosporidiidae</taxon>
        <taxon>Cryptosporidium</taxon>
    </lineage>
</organism>
<evidence type="ECO:0000256" key="1">
    <source>
        <dbReference type="ARBA" id="ARBA00049360"/>
    </source>
</evidence>
<evidence type="ECO:0000313" key="4">
    <source>
        <dbReference type="Proteomes" id="UP001311799"/>
    </source>
</evidence>